<gene>
    <name evidence="2" type="ORF">GCM10011492_39790</name>
</gene>
<dbReference type="AlphaFoldDB" id="A0A916WZI8"/>
<dbReference type="SUPFAM" id="SSF46955">
    <property type="entry name" value="Putative DNA-binding domain"/>
    <property type="match status" value="1"/>
</dbReference>
<evidence type="ECO:0000313" key="3">
    <source>
        <dbReference type="Proteomes" id="UP000636793"/>
    </source>
</evidence>
<dbReference type="InterPro" id="IPR036388">
    <property type="entry name" value="WH-like_DNA-bd_sf"/>
</dbReference>
<reference evidence="2" key="2">
    <citation type="submission" date="2020-09" db="EMBL/GenBank/DDBJ databases">
        <authorList>
            <person name="Sun Q."/>
            <person name="Zhou Y."/>
        </authorList>
    </citation>
    <scope>NUCLEOTIDE SEQUENCE</scope>
    <source>
        <strain evidence="2">CGMCC 1.15085</strain>
    </source>
</reference>
<accession>A0A916WZI8</accession>
<evidence type="ECO:0000259" key="1">
    <source>
        <dbReference type="Pfam" id="PF12728"/>
    </source>
</evidence>
<proteinExistence type="predicted"/>
<dbReference type="InterPro" id="IPR009061">
    <property type="entry name" value="DNA-bd_dom_put_sf"/>
</dbReference>
<sequence>MLGSAVAAAHLPSMKTSETTIGGLEPLMSIEDLSDYLDVPVRTLYDWRLAGRGPCAVHVGRQLRYFVSDVHAWLATQREQEPGHSLDGR</sequence>
<dbReference type="Proteomes" id="UP000636793">
    <property type="component" value="Unassembled WGS sequence"/>
</dbReference>
<protein>
    <recommendedName>
        <fullName evidence="1">Helix-turn-helix domain-containing protein</fullName>
    </recommendedName>
</protein>
<reference evidence="2" key="1">
    <citation type="journal article" date="2014" name="Int. J. Syst. Evol. Microbiol.">
        <title>Complete genome sequence of Corynebacterium casei LMG S-19264T (=DSM 44701T), isolated from a smear-ripened cheese.</title>
        <authorList>
            <consortium name="US DOE Joint Genome Institute (JGI-PGF)"/>
            <person name="Walter F."/>
            <person name="Albersmeier A."/>
            <person name="Kalinowski J."/>
            <person name="Ruckert C."/>
        </authorList>
    </citation>
    <scope>NUCLEOTIDE SEQUENCE</scope>
    <source>
        <strain evidence="2">CGMCC 1.15085</strain>
    </source>
</reference>
<dbReference type="Gene3D" id="1.10.10.10">
    <property type="entry name" value="Winged helix-like DNA-binding domain superfamily/Winged helix DNA-binding domain"/>
    <property type="match status" value="1"/>
</dbReference>
<dbReference type="InterPro" id="IPR041657">
    <property type="entry name" value="HTH_17"/>
</dbReference>
<dbReference type="EMBL" id="BMHI01000007">
    <property type="protein sequence ID" value="GGB44771.1"/>
    <property type="molecule type" value="Genomic_DNA"/>
</dbReference>
<comment type="caution">
    <text evidence="2">The sequence shown here is derived from an EMBL/GenBank/DDBJ whole genome shotgun (WGS) entry which is preliminary data.</text>
</comment>
<evidence type="ECO:0000313" key="2">
    <source>
        <dbReference type="EMBL" id="GGB44771.1"/>
    </source>
</evidence>
<dbReference type="Pfam" id="PF12728">
    <property type="entry name" value="HTH_17"/>
    <property type="match status" value="1"/>
</dbReference>
<keyword evidence="3" id="KW-1185">Reference proteome</keyword>
<organism evidence="2 3">
    <name type="scientific">Flexivirga endophytica</name>
    <dbReference type="NCBI Taxonomy" id="1849103"/>
    <lineage>
        <taxon>Bacteria</taxon>
        <taxon>Bacillati</taxon>
        <taxon>Actinomycetota</taxon>
        <taxon>Actinomycetes</taxon>
        <taxon>Micrococcales</taxon>
        <taxon>Dermacoccaceae</taxon>
        <taxon>Flexivirga</taxon>
    </lineage>
</organism>
<feature type="domain" description="Helix-turn-helix" evidence="1">
    <location>
        <begin position="27"/>
        <end position="78"/>
    </location>
</feature>
<name>A0A916WZI8_9MICO</name>